<keyword evidence="4" id="KW-0804">Transcription</keyword>
<dbReference type="InterPro" id="IPR013324">
    <property type="entry name" value="RNA_pol_sigma_r3/r4-like"/>
</dbReference>
<dbReference type="RefSeq" id="WP_196203584.1">
    <property type="nucleotide sequence ID" value="NZ_JADPUN010000214.1"/>
</dbReference>
<evidence type="ECO:0000259" key="6">
    <source>
        <dbReference type="Pfam" id="PF04539"/>
    </source>
</evidence>
<dbReference type="InterPro" id="IPR007627">
    <property type="entry name" value="RNA_pol_sigma70_r2"/>
</dbReference>
<feature type="domain" description="RNA polymerase sigma-70 region 3" evidence="6">
    <location>
        <begin position="148"/>
        <end position="220"/>
    </location>
</feature>
<dbReference type="EMBL" id="JADPUN010000214">
    <property type="protein sequence ID" value="MBF9132044.1"/>
    <property type="molecule type" value="Genomic_DNA"/>
</dbReference>
<sequence>MTAPTTTRAATTESEAPAASEAPAPAAVETGTRFSVKPGALADSATDLLLAMAALPAQHPSRPALRAKAIEAWIPLANHLAHRYSGRGEPTDDLVQTAAVGLIKAIDKFDPTRGVDFAGYAIPTIIGELKRHFRDRTWDIRVPRRLQELRLAISEANSNLLQTLGRSPTVADIATHLNLTEEEVLEGLEGARAYNAVSLSTPTGDGERATELGDMLGGEDGEYELAELRVALGPALATLDEREQKILTLRFYGNLTQSQIAEQIGVSQMHISRLLTRALTKLRGQLGETY</sequence>
<dbReference type="InterPro" id="IPR007624">
    <property type="entry name" value="RNA_pol_sigma70_r3"/>
</dbReference>
<dbReference type="InterPro" id="IPR000943">
    <property type="entry name" value="RNA_pol_sigma70"/>
</dbReference>
<evidence type="ECO:0000256" key="3">
    <source>
        <dbReference type="ARBA" id="ARBA00023125"/>
    </source>
</evidence>
<feature type="domain" description="RNA polymerase sigma-70 region 4" evidence="8">
    <location>
        <begin position="235"/>
        <end position="283"/>
    </location>
</feature>
<dbReference type="SUPFAM" id="SSF88946">
    <property type="entry name" value="Sigma2 domain of RNA polymerase sigma factors"/>
    <property type="match status" value="1"/>
</dbReference>
<evidence type="ECO:0000313" key="10">
    <source>
        <dbReference type="Proteomes" id="UP000638560"/>
    </source>
</evidence>
<dbReference type="InterPro" id="IPR014322">
    <property type="entry name" value="RNA_pol_sigma-B/F/G"/>
</dbReference>
<dbReference type="PANTHER" id="PTHR30385:SF4">
    <property type="entry name" value="RNA POLYMERASE SIGMA-E FACTOR"/>
    <property type="match status" value="1"/>
</dbReference>
<evidence type="ECO:0000259" key="8">
    <source>
        <dbReference type="Pfam" id="PF04545"/>
    </source>
</evidence>
<dbReference type="CDD" id="cd06171">
    <property type="entry name" value="Sigma70_r4"/>
    <property type="match status" value="1"/>
</dbReference>
<dbReference type="Pfam" id="PF04539">
    <property type="entry name" value="Sigma70_r3"/>
    <property type="match status" value="1"/>
</dbReference>
<evidence type="ECO:0000259" key="7">
    <source>
        <dbReference type="Pfam" id="PF04542"/>
    </source>
</evidence>
<gene>
    <name evidence="9" type="ORF">I0C86_24220</name>
</gene>
<evidence type="ECO:0000313" key="9">
    <source>
        <dbReference type="EMBL" id="MBF9132044.1"/>
    </source>
</evidence>
<keyword evidence="2" id="KW-0731">Sigma factor</keyword>
<accession>A0ABS0H132</accession>
<proteinExistence type="predicted"/>
<dbReference type="Gene3D" id="1.10.10.10">
    <property type="entry name" value="Winged helix-like DNA-binding domain superfamily/Winged helix DNA-binding domain"/>
    <property type="match status" value="2"/>
</dbReference>
<feature type="region of interest" description="Disordered" evidence="5">
    <location>
        <begin position="1"/>
        <end position="27"/>
    </location>
</feature>
<keyword evidence="10" id="KW-1185">Reference proteome</keyword>
<dbReference type="PANTHER" id="PTHR30385">
    <property type="entry name" value="SIGMA FACTOR F FLAGELLAR"/>
    <property type="match status" value="1"/>
</dbReference>
<feature type="domain" description="RNA polymerase sigma-70 region 2" evidence="7">
    <location>
        <begin position="70"/>
        <end position="138"/>
    </location>
</feature>
<protein>
    <submittedName>
        <fullName evidence="9">SigB/SigF/SigG family RNA polymerase sigma factor</fullName>
    </submittedName>
</protein>
<evidence type="ECO:0000256" key="4">
    <source>
        <dbReference type="ARBA" id="ARBA00023163"/>
    </source>
</evidence>
<dbReference type="PRINTS" id="PR00046">
    <property type="entry name" value="SIGMA70FCT"/>
</dbReference>
<dbReference type="Proteomes" id="UP000638560">
    <property type="component" value="Unassembled WGS sequence"/>
</dbReference>
<comment type="caution">
    <text evidence="9">The sequence shown here is derived from an EMBL/GenBank/DDBJ whole genome shotgun (WGS) entry which is preliminary data.</text>
</comment>
<evidence type="ECO:0000256" key="1">
    <source>
        <dbReference type="ARBA" id="ARBA00023015"/>
    </source>
</evidence>
<dbReference type="SUPFAM" id="SSF88659">
    <property type="entry name" value="Sigma3 and sigma4 domains of RNA polymerase sigma factors"/>
    <property type="match status" value="2"/>
</dbReference>
<evidence type="ECO:0000256" key="2">
    <source>
        <dbReference type="ARBA" id="ARBA00023082"/>
    </source>
</evidence>
<dbReference type="Pfam" id="PF04542">
    <property type="entry name" value="Sigma70_r2"/>
    <property type="match status" value="1"/>
</dbReference>
<dbReference type="InterPro" id="IPR014284">
    <property type="entry name" value="RNA_pol_sigma-70_dom"/>
</dbReference>
<dbReference type="NCBIfam" id="TIGR02980">
    <property type="entry name" value="SigBFG"/>
    <property type="match status" value="1"/>
</dbReference>
<dbReference type="Gene3D" id="1.20.120.1810">
    <property type="match status" value="1"/>
</dbReference>
<keyword evidence="1" id="KW-0805">Transcription regulation</keyword>
<dbReference type="NCBIfam" id="TIGR02937">
    <property type="entry name" value="sigma70-ECF"/>
    <property type="match status" value="1"/>
</dbReference>
<dbReference type="Pfam" id="PF04545">
    <property type="entry name" value="Sigma70_r4"/>
    <property type="match status" value="1"/>
</dbReference>
<organism evidence="9 10">
    <name type="scientific">Plantactinospora alkalitolerans</name>
    <dbReference type="NCBI Taxonomy" id="2789879"/>
    <lineage>
        <taxon>Bacteria</taxon>
        <taxon>Bacillati</taxon>
        <taxon>Actinomycetota</taxon>
        <taxon>Actinomycetes</taxon>
        <taxon>Micromonosporales</taxon>
        <taxon>Micromonosporaceae</taxon>
        <taxon>Plantactinospora</taxon>
    </lineage>
</organism>
<dbReference type="InterPro" id="IPR036388">
    <property type="entry name" value="WH-like_DNA-bd_sf"/>
</dbReference>
<name>A0ABS0H132_9ACTN</name>
<keyword evidence="3" id="KW-0238">DNA-binding</keyword>
<dbReference type="InterPro" id="IPR007630">
    <property type="entry name" value="RNA_pol_sigma70_r4"/>
</dbReference>
<dbReference type="InterPro" id="IPR013325">
    <property type="entry name" value="RNA_pol_sigma_r2"/>
</dbReference>
<reference evidence="9 10" key="1">
    <citation type="submission" date="2020-11" db="EMBL/GenBank/DDBJ databases">
        <title>A novel isolate from a Black sea contaminated sediment with potential to produce alkanes: Plantactinospora alkalitolerans sp. nov.</title>
        <authorList>
            <person name="Carro L."/>
            <person name="Veyisoglu A."/>
            <person name="Guven K."/>
            <person name="Schumann P."/>
            <person name="Klenk H.-P."/>
            <person name="Sahin N."/>
        </authorList>
    </citation>
    <scope>NUCLEOTIDE SEQUENCE [LARGE SCALE GENOMIC DNA]</scope>
    <source>
        <strain evidence="9 10">S1510</strain>
    </source>
</reference>
<evidence type="ECO:0000256" key="5">
    <source>
        <dbReference type="SAM" id="MobiDB-lite"/>
    </source>
</evidence>